<dbReference type="Gene3D" id="3.40.140.10">
    <property type="entry name" value="Cytidine Deaminase, domain 2"/>
    <property type="match status" value="1"/>
</dbReference>
<evidence type="ECO:0000256" key="4">
    <source>
        <dbReference type="HAMAP-Rule" id="MF_03005"/>
    </source>
</evidence>
<dbReference type="PANTHER" id="PTHR10540">
    <property type="entry name" value="EUKARYOTIC TRANSLATION INITIATION FACTOR 3 SUBUNIT F-RELATED"/>
    <property type="match status" value="1"/>
</dbReference>
<dbReference type="GO" id="GO:0071541">
    <property type="term" value="C:eukaryotic translation initiation factor 3 complex, eIF3m"/>
    <property type="evidence" value="ECO:0007669"/>
    <property type="project" value="TreeGrafter"/>
</dbReference>
<dbReference type="InterPro" id="IPR024969">
    <property type="entry name" value="EIF3F/CSN6-like_C"/>
</dbReference>
<comment type="function">
    <text evidence="4">Component of the eukaryotic translation initiation factor 3 (eIF-3) complex, which is involved in protein synthesis of a specialized repertoire of mRNAs and, together with other initiation factors, stimulates binding of mRNA and methionyl-tRNAi to the 40S ribosome. The eIF-3 complex specifically targets and initiates translation of a subset of mRNAs involved in cell proliferation.</text>
</comment>
<dbReference type="Pfam" id="PF01398">
    <property type="entry name" value="JAB"/>
    <property type="match status" value="1"/>
</dbReference>
<comment type="caution">
    <text evidence="6">The sequence shown here is derived from an EMBL/GenBank/DDBJ whole genome shotgun (WGS) entry which is preliminary data.</text>
</comment>
<dbReference type="InterPro" id="IPR000555">
    <property type="entry name" value="JAMM/MPN+_dom"/>
</dbReference>
<keyword evidence="2 4" id="KW-0396">Initiation factor</keyword>
<dbReference type="GO" id="GO:0031369">
    <property type="term" value="F:translation initiation factor binding"/>
    <property type="evidence" value="ECO:0007669"/>
    <property type="project" value="InterPro"/>
</dbReference>
<evidence type="ECO:0000256" key="2">
    <source>
        <dbReference type="ARBA" id="ARBA00022540"/>
    </source>
</evidence>
<evidence type="ECO:0000313" key="6">
    <source>
        <dbReference type="EMBL" id="KAK9846567.1"/>
    </source>
</evidence>
<dbReference type="EMBL" id="JALJOU010000001">
    <property type="protein sequence ID" value="KAK9846567.1"/>
    <property type="molecule type" value="Genomic_DNA"/>
</dbReference>
<organism evidence="6 7">
    <name type="scientific">Elliptochloris bilobata</name>
    <dbReference type="NCBI Taxonomy" id="381761"/>
    <lineage>
        <taxon>Eukaryota</taxon>
        <taxon>Viridiplantae</taxon>
        <taxon>Chlorophyta</taxon>
        <taxon>core chlorophytes</taxon>
        <taxon>Trebouxiophyceae</taxon>
        <taxon>Trebouxiophyceae incertae sedis</taxon>
        <taxon>Elliptochloris clade</taxon>
        <taxon>Elliptochloris</taxon>
    </lineage>
</organism>
<dbReference type="GO" id="GO:0033290">
    <property type="term" value="C:eukaryotic 48S preinitiation complex"/>
    <property type="evidence" value="ECO:0007669"/>
    <property type="project" value="UniProtKB-UniRule"/>
</dbReference>
<evidence type="ECO:0000256" key="1">
    <source>
        <dbReference type="ARBA" id="ARBA00022490"/>
    </source>
</evidence>
<dbReference type="CDD" id="cd08064">
    <property type="entry name" value="MPN_eIF3f"/>
    <property type="match status" value="1"/>
</dbReference>
<dbReference type="Proteomes" id="UP001445335">
    <property type="component" value="Unassembled WGS sequence"/>
</dbReference>
<dbReference type="InterPro" id="IPR037518">
    <property type="entry name" value="MPN"/>
</dbReference>
<keyword evidence="1 4" id="KW-0963">Cytoplasm</keyword>
<dbReference type="GO" id="GO:0001732">
    <property type="term" value="P:formation of cytoplasmic translation initiation complex"/>
    <property type="evidence" value="ECO:0007669"/>
    <property type="project" value="UniProtKB-UniRule"/>
</dbReference>
<feature type="domain" description="MPN" evidence="5">
    <location>
        <begin position="15"/>
        <end position="145"/>
    </location>
</feature>
<dbReference type="PROSITE" id="PS50249">
    <property type="entry name" value="MPN"/>
    <property type="match status" value="1"/>
</dbReference>
<dbReference type="HAMAP" id="MF_03005">
    <property type="entry name" value="eIF3f"/>
    <property type="match status" value="1"/>
</dbReference>
<dbReference type="PANTHER" id="PTHR10540:SF6">
    <property type="entry name" value="EUKARYOTIC TRANSLATION INITIATION FACTOR 3 SUBUNIT F"/>
    <property type="match status" value="1"/>
</dbReference>
<proteinExistence type="inferred from homology"/>
<evidence type="ECO:0000313" key="7">
    <source>
        <dbReference type="Proteomes" id="UP001445335"/>
    </source>
</evidence>
<keyword evidence="3 4" id="KW-0648">Protein biosynthesis</keyword>
<dbReference type="GO" id="GO:0008237">
    <property type="term" value="F:metallopeptidase activity"/>
    <property type="evidence" value="ECO:0007669"/>
    <property type="project" value="InterPro"/>
</dbReference>
<accession>A0AAW1SM37</accession>
<comment type="subunit">
    <text evidence="4">Component of the eukaryotic translation initiation factor 3 (eIF-3) complex.</text>
</comment>
<dbReference type="InterPro" id="IPR027531">
    <property type="entry name" value="eIF3f"/>
</dbReference>
<dbReference type="GO" id="GO:0003743">
    <property type="term" value="F:translation initiation factor activity"/>
    <property type="evidence" value="ECO:0007669"/>
    <property type="project" value="UniProtKB-UniRule"/>
</dbReference>
<dbReference type="SMART" id="SM00232">
    <property type="entry name" value="JAB_MPN"/>
    <property type="match status" value="1"/>
</dbReference>
<comment type="similarity">
    <text evidence="4">Belongs to the eIF-3 subunit F family.</text>
</comment>
<dbReference type="Pfam" id="PF13012">
    <property type="entry name" value="MitMem_reg"/>
    <property type="match status" value="1"/>
</dbReference>
<sequence length="280" mass="30140">MAPLNLPIGPAGISVSIQPVVLLNICDSYIRRSDGQARVIGTLLGAITDGVVEIKNCYAVPHNETNDQVAVDINHHKTLYDLHHKVNSKEQIVGWYSTGWGVSGSDALIQDFYAMECQNPVHVTVDTAMQSGELTIAAFVARTLALGDRALAKEFQAVPCSVRTVEIEKLGVEVLQAPVAEKLPSDLENLHATFRRLQESLDQAHAYVQDVVSGRRPADVGVGRQLADAVAGVPNMARAEFEAMLTDAAQDGMLVMYLSNLVRAHLALADKLGTAALPLL</sequence>
<dbReference type="AlphaFoldDB" id="A0AAW1SM37"/>
<evidence type="ECO:0000259" key="5">
    <source>
        <dbReference type="PROSITE" id="PS50249"/>
    </source>
</evidence>
<evidence type="ECO:0000256" key="3">
    <source>
        <dbReference type="ARBA" id="ARBA00022917"/>
    </source>
</evidence>
<name>A0AAW1SM37_9CHLO</name>
<gene>
    <name evidence="6" type="ORF">WJX81_006701</name>
</gene>
<dbReference type="GO" id="GO:0016282">
    <property type="term" value="C:eukaryotic 43S preinitiation complex"/>
    <property type="evidence" value="ECO:0007669"/>
    <property type="project" value="UniProtKB-UniRule"/>
</dbReference>
<protein>
    <recommendedName>
        <fullName evidence="4">Eukaryotic translation initiation factor 3 subunit F</fullName>
        <shortName evidence="4">eIF3f</shortName>
    </recommendedName>
    <alternativeName>
        <fullName evidence="4">eIF-3-epsilon</fullName>
    </alternativeName>
</protein>
<reference evidence="6 7" key="1">
    <citation type="journal article" date="2024" name="Nat. Commun.">
        <title>Phylogenomics reveals the evolutionary origins of lichenization in chlorophyte algae.</title>
        <authorList>
            <person name="Puginier C."/>
            <person name="Libourel C."/>
            <person name="Otte J."/>
            <person name="Skaloud P."/>
            <person name="Haon M."/>
            <person name="Grisel S."/>
            <person name="Petersen M."/>
            <person name="Berrin J.G."/>
            <person name="Delaux P.M."/>
            <person name="Dal Grande F."/>
            <person name="Keller J."/>
        </authorList>
    </citation>
    <scope>NUCLEOTIDE SEQUENCE [LARGE SCALE GENOMIC DNA]</scope>
    <source>
        <strain evidence="6 7">SAG 245.80</strain>
    </source>
</reference>
<comment type="subcellular location">
    <subcellularLocation>
        <location evidence="4">Cytoplasm</location>
    </subcellularLocation>
</comment>
<keyword evidence="7" id="KW-1185">Reference proteome</keyword>